<evidence type="ECO:0000256" key="3">
    <source>
        <dbReference type="ARBA" id="ARBA00023326"/>
    </source>
</evidence>
<dbReference type="InterPro" id="IPR021345">
    <property type="entry name" value="DUF2961"/>
</dbReference>
<feature type="signal peptide" evidence="5">
    <location>
        <begin position="1"/>
        <end position="25"/>
    </location>
</feature>
<evidence type="ECO:0000313" key="8">
    <source>
        <dbReference type="Proteomes" id="UP000621266"/>
    </source>
</evidence>
<feature type="domain" description="Fibronectin type-III" evidence="6">
    <location>
        <begin position="709"/>
        <end position="792"/>
    </location>
</feature>
<feature type="compositionally biased region" description="Low complexity" evidence="4">
    <location>
        <begin position="60"/>
        <end position="69"/>
    </location>
</feature>
<gene>
    <name evidence="7" type="ORF">GCU69_29595</name>
</gene>
<keyword evidence="2" id="KW-0378">Hydrolase</keyword>
<accession>A0ABQ7FCX7</accession>
<protein>
    <submittedName>
        <fullName evidence="7">DUF2961 domain-containing protein</fullName>
    </submittedName>
</protein>
<dbReference type="RefSeq" id="WP_156207700.1">
    <property type="nucleotide sequence ID" value="NZ_WHPN01000414.1"/>
</dbReference>
<feature type="chain" id="PRO_5046614706" evidence="5">
    <location>
        <begin position="26"/>
        <end position="1126"/>
    </location>
</feature>
<keyword evidence="8" id="KW-1185">Reference proteome</keyword>
<proteinExistence type="predicted"/>
<dbReference type="PANTHER" id="PTHR46580:SF2">
    <property type="entry name" value="MAM DOMAIN-CONTAINING PROTEIN"/>
    <property type="match status" value="1"/>
</dbReference>
<reference evidence="7 8" key="1">
    <citation type="submission" date="2019-10" db="EMBL/GenBank/DDBJ databases">
        <title>Streptomyces tenebrisbrunneis sp.nov., an endogenous actinomycete isolated from of Lycium ruthenicum.</title>
        <authorList>
            <person name="Ma L."/>
        </authorList>
    </citation>
    <scope>NUCLEOTIDE SEQUENCE [LARGE SCALE GENOMIC DNA]</scope>
    <source>
        <strain evidence="7 8">TRM 66187</strain>
    </source>
</reference>
<sequence>MRPPRLARAVTTALVAALLLGPATALGGTAPTAAAASPPAAPAPAAPAPDGGAPDGGDPAGPTAADPGNGPVGWDTFRRLDRLPYLSPGTSTRQFSSFDRAGGNVDDGFSGRYSCLRTDSAGCLIAEDTGPGEIASIWFTRDGGDVRATGDIRIELDGRTVVDMPLQDLVNGAMGAPFSYPLVANAEQSSGGVYIKVPMPYRESMRIHVENNPFFYHVTHRHFPDAEGVRTFDPADRATDVLEQLKASGTRDPKPARAGAETTRETVDLAPGESAELARTTGPGALSALRLRIPDSHDTDAVLAGLRLRLSFDGRQTAEAPVGEFFGSGLGEHPVRSLLFAMDTAAGGWYTTWWPMPYREKAVVSLVNTTGGTVPGIEAETTAAPDDQWDTALAPGGNAGHFTAESHSGETVPDDDWMFADRTGRGKFAGVSHTMEGHTGAGNRRQYLEGDERVHVDGADTPQLHGTGAEDFYEAGWYFNQGTFSNPLNGNTAHELESGGCADECDATYRLMLTDAVDYSTALGFGIEHGFQNDAPARYGSTAYLYTKPEPGTHRTATLHTGDPGSRAAHDYTDGDATETTLTSHYEGDRDQQLVRGTVRSASGPIAFELPVDPDNTGVLLRRTADQRQSGQAVRVTVDGADAGTWRQPLGNTTQRWLTDSHALPAGTTAGKDSVRIELTPLPGAPEWTAARYAADSLLPGAHTDSGGPAAVPGLALVGGEEHALHLSWQEPHDDSGVREYRIHGARSQSVPIGEDTLLGTVRTPGFTHGPLTAGEDWHYRVVAVDTAGRAGEPGAEVSGRSAVPVRSDADGDGRDDAVTFTRGERADTYVSLSDGERFVQDGLRWHDRFAGGSEIPFTGDFDGDGRTDAVTFTRGTAAEVFVALSDGTEFTGTGVRWHDHFAPGDEIPAVGDFNGDGRDDIAAFTRGAESDVYVALSDGSGFRDARKWHDRFALDGEVPAVGDFDGDGRDDIAAFTRGEKAEVYVSLSSGSVFRQDGWRWHDHFAPGDEIPAVGDFDGDGRDDIAAFTRGAAADVYVSLSDGRHFSGSGRKWHEDFAAGTRVPGVGDVDGDGRADLLAYSRGTDGTVYAARSAGERFGAAETWHDHFAVDREWPRPSRVELIDPA</sequence>
<dbReference type="InterPro" id="IPR013517">
    <property type="entry name" value="FG-GAP"/>
</dbReference>
<dbReference type="Pfam" id="PF13517">
    <property type="entry name" value="FG-GAP_3"/>
    <property type="match status" value="2"/>
</dbReference>
<evidence type="ECO:0000256" key="5">
    <source>
        <dbReference type="SAM" id="SignalP"/>
    </source>
</evidence>
<dbReference type="Pfam" id="PF11175">
    <property type="entry name" value="DUF2961"/>
    <property type="match status" value="1"/>
</dbReference>
<keyword evidence="2" id="KW-0326">Glycosidase</keyword>
<feature type="region of interest" description="Disordered" evidence="4">
    <location>
        <begin position="30"/>
        <end position="74"/>
    </location>
</feature>
<dbReference type="PANTHER" id="PTHR46580">
    <property type="entry name" value="SENSOR KINASE-RELATED"/>
    <property type="match status" value="1"/>
</dbReference>
<keyword evidence="3" id="KW-0624">Polysaccharide degradation</keyword>
<feature type="region of interest" description="Disordered" evidence="4">
    <location>
        <begin position="791"/>
        <end position="816"/>
    </location>
</feature>
<name>A0ABQ7FCX7_9ACTN</name>
<dbReference type="EMBL" id="WHPN01000414">
    <property type="protein sequence ID" value="KAF4405559.1"/>
    <property type="molecule type" value="Genomic_DNA"/>
</dbReference>
<evidence type="ECO:0000256" key="1">
    <source>
        <dbReference type="ARBA" id="ARBA00022729"/>
    </source>
</evidence>
<dbReference type="SUPFAM" id="SSF69318">
    <property type="entry name" value="Integrin alpha N-terminal domain"/>
    <property type="match status" value="1"/>
</dbReference>
<dbReference type="InterPro" id="IPR036116">
    <property type="entry name" value="FN3_sf"/>
</dbReference>
<dbReference type="Gene3D" id="2.60.40.10">
    <property type="entry name" value="Immunoglobulins"/>
    <property type="match status" value="1"/>
</dbReference>
<evidence type="ECO:0000313" key="7">
    <source>
        <dbReference type="EMBL" id="KAF4405559.1"/>
    </source>
</evidence>
<dbReference type="Proteomes" id="UP000621266">
    <property type="component" value="Unassembled WGS sequence"/>
</dbReference>
<dbReference type="InterPro" id="IPR013783">
    <property type="entry name" value="Ig-like_fold"/>
</dbReference>
<comment type="caution">
    <text evidence="7">The sequence shown here is derived from an EMBL/GenBank/DDBJ whole genome shotgun (WGS) entry which is preliminary data.</text>
</comment>
<dbReference type="SMART" id="SM00060">
    <property type="entry name" value="FN3"/>
    <property type="match status" value="1"/>
</dbReference>
<evidence type="ECO:0000256" key="2">
    <source>
        <dbReference type="ARBA" id="ARBA00023295"/>
    </source>
</evidence>
<dbReference type="Gene3D" id="2.60.120.1390">
    <property type="match status" value="3"/>
</dbReference>
<keyword evidence="3" id="KW-0119">Carbohydrate metabolism</keyword>
<dbReference type="InterPro" id="IPR003961">
    <property type="entry name" value="FN3_dom"/>
</dbReference>
<evidence type="ECO:0000259" key="6">
    <source>
        <dbReference type="SMART" id="SM00060"/>
    </source>
</evidence>
<dbReference type="InterPro" id="IPR028994">
    <property type="entry name" value="Integrin_alpha_N"/>
</dbReference>
<dbReference type="Gene3D" id="2.40.128.340">
    <property type="match status" value="2"/>
</dbReference>
<evidence type="ECO:0000256" key="4">
    <source>
        <dbReference type="SAM" id="MobiDB-lite"/>
    </source>
</evidence>
<keyword evidence="1 5" id="KW-0732">Signal</keyword>
<organism evidence="7 8">
    <name type="scientific">Streptomyces lycii</name>
    <dbReference type="NCBI Taxonomy" id="2654337"/>
    <lineage>
        <taxon>Bacteria</taxon>
        <taxon>Bacillati</taxon>
        <taxon>Actinomycetota</taxon>
        <taxon>Actinomycetes</taxon>
        <taxon>Kitasatosporales</taxon>
        <taxon>Streptomycetaceae</taxon>
        <taxon>Streptomyces</taxon>
    </lineage>
</organism>
<dbReference type="SUPFAM" id="SSF49265">
    <property type="entry name" value="Fibronectin type III"/>
    <property type="match status" value="1"/>
</dbReference>